<organism evidence="1 2">
    <name type="scientific">Peronospora destructor</name>
    <dbReference type="NCBI Taxonomy" id="86335"/>
    <lineage>
        <taxon>Eukaryota</taxon>
        <taxon>Sar</taxon>
        <taxon>Stramenopiles</taxon>
        <taxon>Oomycota</taxon>
        <taxon>Peronosporomycetes</taxon>
        <taxon>Peronosporales</taxon>
        <taxon>Peronosporaceae</taxon>
        <taxon>Peronospora</taxon>
    </lineage>
</organism>
<dbReference type="AlphaFoldDB" id="A0AAV0V7U7"/>
<dbReference type="Proteomes" id="UP001162029">
    <property type="component" value="Unassembled WGS sequence"/>
</dbReference>
<reference evidence="1" key="1">
    <citation type="submission" date="2022-12" db="EMBL/GenBank/DDBJ databases">
        <authorList>
            <person name="Webb A."/>
        </authorList>
    </citation>
    <scope>NUCLEOTIDE SEQUENCE</scope>
    <source>
        <strain evidence="1">Pd1</strain>
    </source>
</reference>
<proteinExistence type="predicted"/>
<evidence type="ECO:0000313" key="2">
    <source>
        <dbReference type="Proteomes" id="UP001162029"/>
    </source>
</evidence>
<protein>
    <submittedName>
        <fullName evidence="1">Uncharacterized protein</fullName>
    </submittedName>
</protein>
<dbReference type="EMBL" id="CANTFM010001931">
    <property type="protein sequence ID" value="CAI5743779.1"/>
    <property type="molecule type" value="Genomic_DNA"/>
</dbReference>
<accession>A0AAV0V7U7</accession>
<comment type="caution">
    <text evidence="1">The sequence shown here is derived from an EMBL/GenBank/DDBJ whole genome shotgun (WGS) entry which is preliminary data.</text>
</comment>
<sequence length="137" mass="15382">MFARGVGFWAGSVGPKLPLVMASRRRQSCIEVWETQVWLDEDDRISETMQHQVDGSWSGALSEVGEMCLVTSSERSIVFECVIGNENKFKQLEKLASRPSTFNVMCLDNEETYVGLVKSYVKALEAEAKRSLALEQV</sequence>
<keyword evidence="2" id="KW-1185">Reference proteome</keyword>
<gene>
    <name evidence="1" type="ORF">PDE001_LOCUS8968</name>
</gene>
<evidence type="ECO:0000313" key="1">
    <source>
        <dbReference type="EMBL" id="CAI5743779.1"/>
    </source>
</evidence>
<name>A0AAV0V7U7_9STRA</name>